<dbReference type="InterPro" id="IPR044880">
    <property type="entry name" value="NCX_ion-bd_dom_sf"/>
</dbReference>
<dbReference type="GO" id="GO:0006874">
    <property type="term" value="P:intracellular calcium ion homeostasis"/>
    <property type="evidence" value="ECO:0007669"/>
    <property type="project" value="TreeGrafter"/>
</dbReference>
<feature type="transmembrane region" description="Helical" evidence="18">
    <location>
        <begin position="112"/>
        <end position="130"/>
    </location>
</feature>
<evidence type="ECO:0000256" key="18">
    <source>
        <dbReference type="SAM" id="Phobius"/>
    </source>
</evidence>
<feature type="region of interest" description="Disordered" evidence="17">
    <location>
        <begin position="351"/>
        <end position="377"/>
    </location>
</feature>
<keyword evidence="15 18" id="KW-0472">Membrane</keyword>
<dbReference type="GO" id="GO:0005262">
    <property type="term" value="F:calcium channel activity"/>
    <property type="evidence" value="ECO:0007669"/>
    <property type="project" value="TreeGrafter"/>
</dbReference>
<proteinExistence type="inferred from homology"/>
<keyword evidence="5" id="KW-0633">Potassium transport</keyword>
<comment type="similarity">
    <text evidence="2">Belongs to the Ca(2+):cation antiporter (CaCA) (TC 2.A.19) family. SLC24A subfamily.</text>
</comment>
<evidence type="ECO:0000256" key="9">
    <source>
        <dbReference type="ARBA" id="ARBA00022837"/>
    </source>
</evidence>
<keyword evidence="14" id="KW-0406">Ion transport</keyword>
<dbReference type="PANTHER" id="PTHR10846:SF73">
    <property type="entry name" value="SODIUM_CALCIUM EXCHANGER MEMBRANE REGION DOMAIN-CONTAINING PROTEIN"/>
    <property type="match status" value="1"/>
</dbReference>
<protein>
    <recommendedName>
        <fullName evidence="19">Sodium/calcium exchanger membrane region domain-containing protein</fullName>
    </recommendedName>
</protein>
<evidence type="ECO:0000259" key="19">
    <source>
        <dbReference type="Pfam" id="PF01699"/>
    </source>
</evidence>
<evidence type="ECO:0000313" key="20">
    <source>
        <dbReference type="EMBL" id="KAK8761728.1"/>
    </source>
</evidence>
<keyword evidence="7 18" id="KW-0812">Transmembrane</keyword>
<keyword evidence="12 18" id="KW-1133">Transmembrane helix</keyword>
<dbReference type="Proteomes" id="UP001321473">
    <property type="component" value="Unassembled WGS sequence"/>
</dbReference>
<evidence type="ECO:0000256" key="13">
    <source>
        <dbReference type="ARBA" id="ARBA00023053"/>
    </source>
</evidence>
<dbReference type="Gene3D" id="1.20.1420.30">
    <property type="entry name" value="NCX, central ion-binding region"/>
    <property type="match status" value="2"/>
</dbReference>
<feature type="transmembrane region" description="Helical" evidence="18">
    <location>
        <begin position="241"/>
        <end position="260"/>
    </location>
</feature>
<evidence type="ECO:0000256" key="6">
    <source>
        <dbReference type="ARBA" id="ARBA00022568"/>
    </source>
</evidence>
<evidence type="ECO:0000256" key="12">
    <source>
        <dbReference type="ARBA" id="ARBA00022989"/>
    </source>
</evidence>
<keyword evidence="8" id="KW-0732">Signal</keyword>
<comment type="caution">
    <text evidence="20">The sequence shown here is derived from an EMBL/GenBank/DDBJ whole genome shotgun (WGS) entry which is preliminary data.</text>
</comment>
<evidence type="ECO:0000256" key="3">
    <source>
        <dbReference type="ARBA" id="ARBA00022448"/>
    </source>
</evidence>
<gene>
    <name evidence="20" type="ORF">V5799_027004</name>
</gene>
<feature type="transmembrane region" description="Helical" evidence="18">
    <location>
        <begin position="578"/>
        <end position="598"/>
    </location>
</feature>
<evidence type="ECO:0000313" key="21">
    <source>
        <dbReference type="Proteomes" id="UP001321473"/>
    </source>
</evidence>
<dbReference type="GO" id="GO:0015293">
    <property type="term" value="F:symporter activity"/>
    <property type="evidence" value="ECO:0007669"/>
    <property type="project" value="UniProtKB-KW"/>
</dbReference>
<feature type="transmembrane region" description="Helical" evidence="18">
    <location>
        <begin position="151"/>
        <end position="175"/>
    </location>
</feature>
<dbReference type="AlphaFoldDB" id="A0AAQ4DGY8"/>
<evidence type="ECO:0000256" key="16">
    <source>
        <dbReference type="ARBA" id="ARBA00023201"/>
    </source>
</evidence>
<sequence>MPETMTSAVARRAGPASEVLGIGSVPRLSSRRRRLVWLVPVFVIVQVVFFQRGQDASAAAHRDVGEHLVSSTGRRILQDNVRSDGRPECVRPSIEDFPADFFTQEERQQGGVILHFIIVIYLCGVLGYICDDYFVPSLEIIAESLNVPSDVAGATFMAIGTSAPELFSSIIGAFITEGDIGLGTIVGSAVFNILGVTGVAGLAVWKNDVPIDWFPITRDCVMYAITVLALIGVISNNIVEWYEALILIVLFVAYIGVLFFNARIEYHALLQVREAWLRAAVYRHAGERIGPGMIPCPDESCIDDLYHYHFYIWYIKVETLRKKWFPGTVGSPPPKGIRKSVIEEATPLLSGAGDEEAAQPNSHCGSRSRRGSAMSVGEERLRRDSVLISESVCKLIEQEEHRSLWSMPSEGSVGQILWVLFWPAQFLLHFTVPDCRRPSLRSWFPLTFALSVAWIGGVSYVAVWMVTIIGFTIGIPDSVAGITLLAAGTSIPEVFSSVIVARNGLGNMAICNLLGSNIFDVLFCLGVPWFFKALFASSSHEVFINSAAMTYTSVTLLSTVVLLFFIFVATQWTLNYKVGFACVFMYVIFIVLACMYELNVFGEFNPPTCV</sequence>
<dbReference type="NCBIfam" id="TIGR00367">
    <property type="entry name" value="calcium/sodium antiporter"/>
    <property type="match status" value="1"/>
</dbReference>
<keyword evidence="3" id="KW-0813">Transport</keyword>
<dbReference type="Pfam" id="PF01699">
    <property type="entry name" value="Na_Ca_ex"/>
    <property type="match status" value="2"/>
</dbReference>
<dbReference type="GO" id="GO:0005886">
    <property type="term" value="C:plasma membrane"/>
    <property type="evidence" value="ECO:0007669"/>
    <property type="project" value="TreeGrafter"/>
</dbReference>
<feature type="domain" description="Sodium/calcium exchanger membrane region" evidence="19">
    <location>
        <begin position="445"/>
        <end position="594"/>
    </location>
</feature>
<keyword evidence="6" id="KW-0109">Calcium transport</keyword>
<feature type="domain" description="Sodium/calcium exchanger membrane region" evidence="19">
    <location>
        <begin position="116"/>
        <end position="259"/>
    </location>
</feature>
<name>A0AAQ4DGY8_AMBAM</name>
<evidence type="ECO:0000256" key="11">
    <source>
        <dbReference type="ARBA" id="ARBA00022958"/>
    </source>
</evidence>
<feature type="transmembrane region" description="Helical" evidence="18">
    <location>
        <begin position="479"/>
        <end position="501"/>
    </location>
</feature>
<evidence type="ECO:0000256" key="5">
    <source>
        <dbReference type="ARBA" id="ARBA00022538"/>
    </source>
</evidence>
<evidence type="ECO:0000256" key="10">
    <source>
        <dbReference type="ARBA" id="ARBA00022847"/>
    </source>
</evidence>
<dbReference type="PANTHER" id="PTHR10846">
    <property type="entry name" value="SODIUM/POTASSIUM/CALCIUM EXCHANGER"/>
    <property type="match status" value="1"/>
</dbReference>
<organism evidence="20 21">
    <name type="scientific">Amblyomma americanum</name>
    <name type="common">Lone star tick</name>
    <dbReference type="NCBI Taxonomy" id="6943"/>
    <lineage>
        <taxon>Eukaryota</taxon>
        <taxon>Metazoa</taxon>
        <taxon>Ecdysozoa</taxon>
        <taxon>Arthropoda</taxon>
        <taxon>Chelicerata</taxon>
        <taxon>Arachnida</taxon>
        <taxon>Acari</taxon>
        <taxon>Parasitiformes</taxon>
        <taxon>Ixodida</taxon>
        <taxon>Ixodoidea</taxon>
        <taxon>Ixodidae</taxon>
        <taxon>Amblyomminae</taxon>
        <taxon>Amblyomma</taxon>
    </lineage>
</organism>
<evidence type="ECO:0000256" key="1">
    <source>
        <dbReference type="ARBA" id="ARBA00004141"/>
    </source>
</evidence>
<evidence type="ECO:0000256" key="2">
    <source>
        <dbReference type="ARBA" id="ARBA00005364"/>
    </source>
</evidence>
<keyword evidence="11" id="KW-0630">Potassium</keyword>
<keyword evidence="16" id="KW-0739">Sodium transport</keyword>
<feature type="transmembrane region" description="Helical" evidence="18">
    <location>
        <begin position="181"/>
        <end position="204"/>
    </location>
</feature>
<dbReference type="InterPro" id="IPR004481">
    <property type="entry name" value="K/Na/Ca-exchanger"/>
</dbReference>
<feature type="transmembrane region" description="Helical" evidence="18">
    <location>
        <begin position="513"/>
        <end position="531"/>
    </location>
</feature>
<evidence type="ECO:0000256" key="15">
    <source>
        <dbReference type="ARBA" id="ARBA00023136"/>
    </source>
</evidence>
<keyword evidence="4" id="KW-0050">Antiport</keyword>
<feature type="transmembrane region" description="Helical" evidence="18">
    <location>
        <begin position="216"/>
        <end position="235"/>
    </location>
</feature>
<feature type="transmembrane region" description="Helical" evidence="18">
    <location>
        <begin position="446"/>
        <end position="473"/>
    </location>
</feature>
<evidence type="ECO:0000256" key="4">
    <source>
        <dbReference type="ARBA" id="ARBA00022449"/>
    </source>
</evidence>
<keyword evidence="13" id="KW-0915">Sodium</keyword>
<evidence type="ECO:0000256" key="14">
    <source>
        <dbReference type="ARBA" id="ARBA00023065"/>
    </source>
</evidence>
<reference evidence="20 21" key="1">
    <citation type="journal article" date="2023" name="Arcadia Sci">
        <title>De novo assembly of a long-read Amblyomma americanum tick genome.</title>
        <authorList>
            <person name="Chou S."/>
            <person name="Poskanzer K.E."/>
            <person name="Rollins M."/>
            <person name="Thuy-Boun P.S."/>
        </authorList>
    </citation>
    <scope>NUCLEOTIDE SEQUENCE [LARGE SCALE GENOMIC DNA]</scope>
    <source>
        <strain evidence="20">F_SG_1</strain>
        <tissue evidence="20">Salivary glands</tissue>
    </source>
</reference>
<dbReference type="GO" id="GO:0008273">
    <property type="term" value="F:calcium, potassium:sodium antiporter activity"/>
    <property type="evidence" value="ECO:0007669"/>
    <property type="project" value="TreeGrafter"/>
</dbReference>
<keyword evidence="10" id="KW-0769">Symport</keyword>
<accession>A0AAQ4DGY8</accession>
<dbReference type="EMBL" id="JARKHS020030807">
    <property type="protein sequence ID" value="KAK8761728.1"/>
    <property type="molecule type" value="Genomic_DNA"/>
</dbReference>
<feature type="transmembrane region" description="Helical" evidence="18">
    <location>
        <begin position="543"/>
        <end position="566"/>
    </location>
</feature>
<dbReference type="FunFam" id="1.20.1420.30:FF:000009">
    <property type="entry name" value="sodium/potassium/calcium exchanger 5 isoform X2"/>
    <property type="match status" value="1"/>
</dbReference>
<keyword evidence="9" id="KW-0106">Calcium</keyword>
<dbReference type="InterPro" id="IPR004837">
    <property type="entry name" value="NaCa_Exmemb"/>
</dbReference>
<evidence type="ECO:0000256" key="7">
    <source>
        <dbReference type="ARBA" id="ARBA00022692"/>
    </source>
</evidence>
<evidence type="ECO:0000256" key="17">
    <source>
        <dbReference type="SAM" id="MobiDB-lite"/>
    </source>
</evidence>
<comment type="subcellular location">
    <subcellularLocation>
        <location evidence="1">Membrane</location>
        <topology evidence="1">Multi-pass membrane protein</topology>
    </subcellularLocation>
</comment>
<evidence type="ECO:0000256" key="8">
    <source>
        <dbReference type="ARBA" id="ARBA00022729"/>
    </source>
</evidence>
<keyword evidence="21" id="KW-1185">Reference proteome</keyword>